<gene>
    <name evidence="3" type="ORF">SEMRO_606_G174510.1</name>
</gene>
<proteinExistence type="predicted"/>
<dbReference type="InterPro" id="IPR027417">
    <property type="entry name" value="P-loop_NTPase"/>
</dbReference>
<organism evidence="3 4">
    <name type="scientific">Seminavis robusta</name>
    <dbReference type="NCBI Taxonomy" id="568900"/>
    <lineage>
        <taxon>Eukaryota</taxon>
        <taxon>Sar</taxon>
        <taxon>Stramenopiles</taxon>
        <taxon>Ochrophyta</taxon>
        <taxon>Bacillariophyta</taxon>
        <taxon>Bacillariophyceae</taxon>
        <taxon>Bacillariophycidae</taxon>
        <taxon>Naviculales</taxon>
        <taxon>Naviculaceae</taxon>
        <taxon>Seminavis</taxon>
    </lineage>
</organism>
<comment type="caution">
    <text evidence="3">The sequence shown here is derived from an EMBL/GenBank/DDBJ whole genome shotgun (WGS) entry which is preliminary data.</text>
</comment>
<feature type="compositionally biased region" description="Low complexity" evidence="1">
    <location>
        <begin position="25"/>
        <end position="48"/>
    </location>
</feature>
<reference evidence="3" key="1">
    <citation type="submission" date="2020-06" db="EMBL/GenBank/DDBJ databases">
        <authorList>
            <consortium name="Plant Systems Biology data submission"/>
        </authorList>
    </citation>
    <scope>NUCLEOTIDE SEQUENCE</scope>
    <source>
        <strain evidence="3">D6</strain>
    </source>
</reference>
<evidence type="ECO:0000313" key="3">
    <source>
        <dbReference type="EMBL" id="CAB9513688.1"/>
    </source>
</evidence>
<dbReference type="PROSITE" id="PS00675">
    <property type="entry name" value="SIGMA54_INTERACT_1"/>
    <property type="match status" value="1"/>
</dbReference>
<feature type="region of interest" description="Disordered" evidence="1">
    <location>
        <begin position="1"/>
        <end position="57"/>
    </location>
</feature>
<dbReference type="Proteomes" id="UP001153069">
    <property type="component" value="Unassembled WGS sequence"/>
</dbReference>
<dbReference type="InterPro" id="IPR041664">
    <property type="entry name" value="AAA_16"/>
</dbReference>
<dbReference type="InterPro" id="IPR025662">
    <property type="entry name" value="Sigma_54_int_dom_ATP-bd_1"/>
</dbReference>
<dbReference type="SUPFAM" id="SSF52540">
    <property type="entry name" value="P-loop containing nucleoside triphosphate hydrolases"/>
    <property type="match status" value="1"/>
</dbReference>
<sequence>MKFLKRSSESSRGPTRKSTQECMDRSSGTGVTGRSSTVMNSERTSSRSFRSDSKSMDSQFSLGACGGSRKSCFNESSSALFTVSGSSEPKGAVRRRSILSLDGSVELVADSSIVKATPLRNSRTLDSQSKYNSFLSSNLRFDRLGLVGRVEEQQVLFDALDRVYKGSREPVLVSGESGSGKTALTACLRKKINLKTNGAFVSGKFNPEDQAGVPYRASPTLAHKSSK</sequence>
<feature type="domain" description="Orc1-like AAA ATPase" evidence="2">
    <location>
        <begin position="146"/>
        <end position="217"/>
    </location>
</feature>
<feature type="region of interest" description="Disordered" evidence="1">
    <location>
        <begin position="204"/>
        <end position="227"/>
    </location>
</feature>
<name>A0A9N8HKC3_9STRA</name>
<evidence type="ECO:0000313" key="4">
    <source>
        <dbReference type="Proteomes" id="UP001153069"/>
    </source>
</evidence>
<keyword evidence="4" id="KW-1185">Reference proteome</keyword>
<accession>A0A9N8HKC3</accession>
<dbReference type="Pfam" id="PF13191">
    <property type="entry name" value="AAA_16"/>
    <property type="match status" value="1"/>
</dbReference>
<dbReference type="EMBL" id="CAICTM010000605">
    <property type="protein sequence ID" value="CAB9513688.1"/>
    <property type="molecule type" value="Genomic_DNA"/>
</dbReference>
<evidence type="ECO:0000256" key="1">
    <source>
        <dbReference type="SAM" id="MobiDB-lite"/>
    </source>
</evidence>
<dbReference type="AlphaFoldDB" id="A0A9N8HKC3"/>
<protein>
    <recommendedName>
        <fullName evidence="2">Orc1-like AAA ATPase domain-containing protein</fullName>
    </recommendedName>
</protein>
<evidence type="ECO:0000259" key="2">
    <source>
        <dbReference type="Pfam" id="PF13191"/>
    </source>
</evidence>